<evidence type="ECO:0000256" key="1">
    <source>
        <dbReference type="SAM" id="MobiDB-lite"/>
    </source>
</evidence>
<comment type="caution">
    <text evidence="2">The sequence shown here is derived from an EMBL/GenBank/DDBJ whole genome shotgun (WGS) entry which is preliminary data.</text>
</comment>
<feature type="region of interest" description="Disordered" evidence="1">
    <location>
        <begin position="58"/>
        <end position="89"/>
    </location>
</feature>
<feature type="compositionally biased region" description="Basic and acidic residues" evidence="1">
    <location>
        <begin position="78"/>
        <end position="89"/>
    </location>
</feature>
<proteinExistence type="predicted"/>
<accession>A0A0G1NA66</accession>
<protein>
    <submittedName>
        <fullName evidence="2">Uncharacterized protein</fullName>
    </submittedName>
</protein>
<name>A0A0G1NA66_9BACT</name>
<evidence type="ECO:0000313" key="2">
    <source>
        <dbReference type="EMBL" id="KKU17227.1"/>
    </source>
</evidence>
<reference evidence="2 3" key="1">
    <citation type="journal article" date="2015" name="Nature">
        <title>rRNA introns, odd ribosomes, and small enigmatic genomes across a large radiation of phyla.</title>
        <authorList>
            <person name="Brown C.T."/>
            <person name="Hug L.A."/>
            <person name="Thomas B.C."/>
            <person name="Sharon I."/>
            <person name="Castelle C.J."/>
            <person name="Singh A."/>
            <person name="Wilkins M.J."/>
            <person name="Williams K.H."/>
            <person name="Banfield J.F."/>
        </authorList>
    </citation>
    <scope>NUCLEOTIDE SEQUENCE [LARGE SCALE GENOMIC DNA]</scope>
</reference>
<sequence length="89" mass="9913">MSRVVRMRKMILGTVGLIVSDNKTDEVAETGQETATTETNAEAKTYYVKSGARKSKKVKKTFLRGGERQRAAAGRFSPRPDARQSRFGF</sequence>
<dbReference type="Proteomes" id="UP000034644">
    <property type="component" value="Unassembled WGS sequence"/>
</dbReference>
<gene>
    <name evidence="2" type="ORF">UX27_C0038G0005</name>
</gene>
<dbReference type="EMBL" id="LCLO01000038">
    <property type="protein sequence ID" value="KKU17227.1"/>
    <property type="molecule type" value="Genomic_DNA"/>
</dbReference>
<evidence type="ECO:0000313" key="3">
    <source>
        <dbReference type="Proteomes" id="UP000034644"/>
    </source>
</evidence>
<dbReference type="AlphaFoldDB" id="A0A0G1NA66"/>
<organism evidence="2 3">
    <name type="scientific">Candidatus Azambacteria bacterium GW2011_GWA2_45_90</name>
    <dbReference type="NCBI Taxonomy" id="1618614"/>
    <lineage>
        <taxon>Bacteria</taxon>
        <taxon>Candidatus Azamiibacteriota</taxon>
    </lineage>
</organism>